<name>A0A0L6JR32_9FIRM</name>
<dbReference type="STRING" id="398512.Bccel_3434"/>
<dbReference type="InterPro" id="IPR008969">
    <property type="entry name" value="CarboxyPept-like_regulatory"/>
</dbReference>
<gene>
    <name evidence="3" type="ORF">Bccel_3434</name>
</gene>
<dbReference type="PATRIC" id="fig|398512.5.peg.3595"/>
<dbReference type="PANTHER" id="PTHR31836">
    <property type="match status" value="1"/>
</dbReference>
<dbReference type="InterPro" id="IPR002105">
    <property type="entry name" value="Dockerin_1_rpt"/>
</dbReference>
<dbReference type="Gene3D" id="2.40.40.10">
    <property type="entry name" value="RlpA-like domain"/>
    <property type="match status" value="1"/>
</dbReference>
<keyword evidence="1" id="KW-0732">Signal</keyword>
<dbReference type="CDD" id="cd14254">
    <property type="entry name" value="Dockerin_II"/>
    <property type="match status" value="1"/>
</dbReference>
<accession>A0A0L6JR32</accession>
<dbReference type="SUPFAM" id="SSF49590">
    <property type="entry name" value="PHL pollen allergen"/>
    <property type="match status" value="1"/>
</dbReference>
<dbReference type="NCBIfam" id="NF041144">
    <property type="entry name" value="expansin_EXLX1"/>
    <property type="match status" value="1"/>
</dbReference>
<protein>
    <submittedName>
        <fullName evidence="3">Barwin-related endoglucanase</fullName>
    </submittedName>
</protein>
<dbReference type="SUPFAM" id="SSF63446">
    <property type="entry name" value="Type I dockerin domain"/>
    <property type="match status" value="1"/>
</dbReference>
<sequence length="403" mass="44456">MRGKRLMTIAILIPIILAFQVKVPKVYAIEGTKYSISGYLSADANSKSNEGIAVEVSGIDNSITDAKGYFKISNIPENTFCTIKISKKGYLHREIKNVPIKGNVQIGTESSKILIWAGDLQQDGSINMADVLLLALSFNSIKTDKSFVEHYDLNKDGIINMSDLIIMAAHFNKTPADYPEVEIKTVTIPETENPYPYWEREHSSYATFTGSGYTGGCANLDPIPSDMEITALNPTDYNSYGVKSALAGAYLEVTGPKGSTIVYVVDLYPEGADGACDLSPISFGKIGNMADGKIDIKWHIIKAPITGNFSYHIKEGSSPHWAAIQVRNHIYPVLKMEYYQDGNWINMEKTPWNHFIATNMGTTIPKIRITDIRGYTVLDTINSLPEEGTEGNFIIPGNTQFPD</sequence>
<reference evidence="4" key="1">
    <citation type="submission" date="2015-07" db="EMBL/GenBank/DDBJ databases">
        <title>Near-Complete Genome Sequence of the Cellulolytic Bacterium Bacteroides (Pseudobacteroides) cellulosolvens ATCC 35603.</title>
        <authorList>
            <person name="Dassa B."/>
            <person name="Utturkar S.M."/>
            <person name="Klingeman D.M."/>
            <person name="Hurt R.A."/>
            <person name="Keller M."/>
            <person name="Xu J."/>
            <person name="Reddy Y.H.K."/>
            <person name="Borovok I."/>
            <person name="Grinberg I.R."/>
            <person name="Lamed R."/>
            <person name="Zhivin O."/>
            <person name="Bayer E.A."/>
            <person name="Brown S.D."/>
        </authorList>
    </citation>
    <scope>NUCLEOTIDE SEQUENCE [LARGE SCALE GENOMIC DNA]</scope>
    <source>
        <strain evidence="4">DSM 2933</strain>
    </source>
</reference>
<dbReference type="Gene3D" id="2.60.40.760">
    <property type="entry name" value="Expansin, cellulose-binding-like domain"/>
    <property type="match status" value="1"/>
</dbReference>
<dbReference type="AlphaFoldDB" id="A0A0L6JR32"/>
<dbReference type="InterPro" id="IPR016134">
    <property type="entry name" value="Dockerin_dom"/>
</dbReference>
<dbReference type="Pfam" id="PF00404">
    <property type="entry name" value="Dockerin_1"/>
    <property type="match status" value="1"/>
</dbReference>
<organism evidence="3 4">
    <name type="scientific">Pseudobacteroides cellulosolvens ATCC 35603 = DSM 2933</name>
    <dbReference type="NCBI Taxonomy" id="398512"/>
    <lineage>
        <taxon>Bacteria</taxon>
        <taxon>Bacillati</taxon>
        <taxon>Bacillota</taxon>
        <taxon>Clostridia</taxon>
        <taxon>Eubacteriales</taxon>
        <taxon>Oscillospiraceae</taxon>
        <taxon>Pseudobacteroides</taxon>
    </lineage>
</organism>
<dbReference type="InterPro" id="IPR036749">
    <property type="entry name" value="Expansin_CBD_sf"/>
</dbReference>
<dbReference type="Gene3D" id="2.60.40.4130">
    <property type="match status" value="1"/>
</dbReference>
<dbReference type="PROSITE" id="PS51766">
    <property type="entry name" value="DOCKERIN"/>
    <property type="match status" value="1"/>
</dbReference>
<dbReference type="InterPro" id="IPR018247">
    <property type="entry name" value="EF_Hand_1_Ca_BS"/>
</dbReference>
<dbReference type="CDD" id="cd22272">
    <property type="entry name" value="DPBB_EXLX1-like"/>
    <property type="match status" value="1"/>
</dbReference>
<evidence type="ECO:0000256" key="1">
    <source>
        <dbReference type="ARBA" id="ARBA00022729"/>
    </source>
</evidence>
<dbReference type="EMBL" id="LGTC01000001">
    <property type="protein sequence ID" value="KNY28160.1"/>
    <property type="molecule type" value="Genomic_DNA"/>
</dbReference>
<dbReference type="PANTHER" id="PTHR31836:SF21">
    <property type="entry name" value="EXPANSIN-LIKE PROTEIN 7"/>
    <property type="match status" value="1"/>
</dbReference>
<dbReference type="SUPFAM" id="SSF49464">
    <property type="entry name" value="Carboxypeptidase regulatory domain-like"/>
    <property type="match status" value="1"/>
</dbReference>
<dbReference type="InterPro" id="IPR036908">
    <property type="entry name" value="RlpA-like_sf"/>
</dbReference>
<dbReference type="GO" id="GO:0004553">
    <property type="term" value="F:hydrolase activity, hydrolyzing O-glycosyl compounds"/>
    <property type="evidence" value="ECO:0007669"/>
    <property type="project" value="InterPro"/>
</dbReference>
<feature type="domain" description="Dockerin" evidence="2">
    <location>
        <begin position="113"/>
        <end position="180"/>
    </location>
</feature>
<dbReference type="RefSeq" id="WP_160317739.1">
    <property type="nucleotide sequence ID" value="NZ_JQKC01000056.1"/>
</dbReference>
<dbReference type="SUPFAM" id="SSF50685">
    <property type="entry name" value="Barwin-like endoglucanases"/>
    <property type="match status" value="1"/>
</dbReference>
<dbReference type="InterPro" id="IPR049818">
    <property type="entry name" value="Expansin_EXLX1-like"/>
</dbReference>
<evidence type="ECO:0000313" key="4">
    <source>
        <dbReference type="Proteomes" id="UP000036923"/>
    </source>
</evidence>
<evidence type="ECO:0000313" key="3">
    <source>
        <dbReference type="EMBL" id="KNY28160.1"/>
    </source>
</evidence>
<dbReference type="GO" id="GO:0000272">
    <property type="term" value="P:polysaccharide catabolic process"/>
    <property type="evidence" value="ECO:0007669"/>
    <property type="project" value="InterPro"/>
</dbReference>
<dbReference type="InterPro" id="IPR036439">
    <property type="entry name" value="Dockerin_dom_sf"/>
</dbReference>
<dbReference type="OrthoDB" id="5499927at2"/>
<dbReference type="PROSITE" id="PS00018">
    <property type="entry name" value="EF_HAND_1"/>
    <property type="match status" value="1"/>
</dbReference>
<comment type="caution">
    <text evidence="3">The sequence shown here is derived from an EMBL/GenBank/DDBJ whole genome shotgun (WGS) entry which is preliminary data.</text>
</comment>
<dbReference type="InterPro" id="IPR051477">
    <property type="entry name" value="Expansin_CellWall"/>
</dbReference>
<proteinExistence type="predicted"/>
<dbReference type="eggNOG" id="COG4305">
    <property type="taxonomic scope" value="Bacteria"/>
</dbReference>
<keyword evidence="4" id="KW-1185">Reference proteome</keyword>
<dbReference type="Proteomes" id="UP000036923">
    <property type="component" value="Unassembled WGS sequence"/>
</dbReference>
<evidence type="ECO:0000259" key="2">
    <source>
        <dbReference type="PROSITE" id="PS51766"/>
    </source>
</evidence>